<dbReference type="Proteomes" id="UP000516424">
    <property type="component" value="Chromosome"/>
</dbReference>
<dbReference type="Gene3D" id="2.170.130.10">
    <property type="entry name" value="TonB-dependent receptor, plug domain"/>
    <property type="match status" value="1"/>
</dbReference>
<keyword evidence="6 8" id="KW-0472">Membrane</keyword>
<keyword evidence="4 8" id="KW-0812">Transmembrane</keyword>
<dbReference type="Pfam" id="PF00593">
    <property type="entry name" value="TonB_dep_Rec_b-barrel"/>
    <property type="match status" value="1"/>
</dbReference>
<evidence type="ECO:0000256" key="4">
    <source>
        <dbReference type="ARBA" id="ARBA00022692"/>
    </source>
</evidence>
<dbReference type="SUPFAM" id="SSF56935">
    <property type="entry name" value="Porins"/>
    <property type="match status" value="1"/>
</dbReference>
<protein>
    <submittedName>
        <fullName evidence="12">TonB-dependent receptor</fullName>
    </submittedName>
</protein>
<evidence type="ECO:0000256" key="8">
    <source>
        <dbReference type="PROSITE-ProRule" id="PRU01360"/>
    </source>
</evidence>
<evidence type="ECO:0000256" key="2">
    <source>
        <dbReference type="ARBA" id="ARBA00022448"/>
    </source>
</evidence>
<evidence type="ECO:0000256" key="5">
    <source>
        <dbReference type="ARBA" id="ARBA00023077"/>
    </source>
</evidence>
<evidence type="ECO:0000259" key="10">
    <source>
        <dbReference type="Pfam" id="PF00593"/>
    </source>
</evidence>
<dbReference type="AlphaFoldDB" id="A0AB33IH86"/>
<name>A0AB33IH86_ACEAC</name>
<dbReference type="InterPro" id="IPR037066">
    <property type="entry name" value="Plug_dom_sf"/>
</dbReference>
<dbReference type="InterPro" id="IPR000531">
    <property type="entry name" value="Beta-barrel_TonB"/>
</dbReference>
<dbReference type="InterPro" id="IPR012910">
    <property type="entry name" value="Plug_dom"/>
</dbReference>
<evidence type="ECO:0000313" key="13">
    <source>
        <dbReference type="Proteomes" id="UP000516424"/>
    </source>
</evidence>
<comment type="similarity">
    <text evidence="8 9">Belongs to the TonB-dependent receptor family.</text>
</comment>
<dbReference type="GO" id="GO:0009279">
    <property type="term" value="C:cell outer membrane"/>
    <property type="evidence" value="ECO:0007669"/>
    <property type="project" value="UniProtKB-SubCell"/>
</dbReference>
<feature type="domain" description="TonB-dependent receptor-like beta-barrel" evidence="10">
    <location>
        <begin position="343"/>
        <end position="802"/>
    </location>
</feature>
<dbReference type="InterPro" id="IPR036942">
    <property type="entry name" value="Beta-barrel_TonB_sf"/>
</dbReference>
<evidence type="ECO:0000256" key="7">
    <source>
        <dbReference type="ARBA" id="ARBA00023237"/>
    </source>
</evidence>
<keyword evidence="3 8" id="KW-1134">Transmembrane beta strand</keyword>
<evidence type="ECO:0000256" key="6">
    <source>
        <dbReference type="ARBA" id="ARBA00023136"/>
    </source>
</evidence>
<dbReference type="EMBL" id="AP023410">
    <property type="protein sequence ID" value="BCK77413.1"/>
    <property type="molecule type" value="Genomic_DNA"/>
</dbReference>
<gene>
    <name evidence="12" type="ORF">EMQ_3019</name>
</gene>
<evidence type="ECO:0000259" key="11">
    <source>
        <dbReference type="Pfam" id="PF07715"/>
    </source>
</evidence>
<dbReference type="Pfam" id="PF07715">
    <property type="entry name" value="Plug"/>
    <property type="match status" value="1"/>
</dbReference>
<organism evidence="12 13">
    <name type="scientific">Acetobacter aceti NBRC 14818</name>
    <dbReference type="NCBI Taxonomy" id="887700"/>
    <lineage>
        <taxon>Bacteria</taxon>
        <taxon>Pseudomonadati</taxon>
        <taxon>Pseudomonadota</taxon>
        <taxon>Alphaproteobacteria</taxon>
        <taxon>Acetobacterales</taxon>
        <taxon>Acetobacteraceae</taxon>
        <taxon>Acetobacter</taxon>
        <taxon>Acetobacter subgen. Acetobacter</taxon>
    </lineage>
</organism>
<dbReference type="InterPro" id="IPR039426">
    <property type="entry name" value="TonB-dep_rcpt-like"/>
</dbReference>
<evidence type="ECO:0000256" key="1">
    <source>
        <dbReference type="ARBA" id="ARBA00004571"/>
    </source>
</evidence>
<dbReference type="PROSITE" id="PS52016">
    <property type="entry name" value="TONB_DEPENDENT_REC_3"/>
    <property type="match status" value="1"/>
</dbReference>
<evidence type="ECO:0000256" key="9">
    <source>
        <dbReference type="RuleBase" id="RU003357"/>
    </source>
</evidence>
<reference evidence="12 13" key="1">
    <citation type="journal article" date="2011" name="Microbiology">
        <title>Transcriptome response to different carbon sources in Acetobacter aceti.</title>
        <authorList>
            <person name="Sakurai K."/>
            <person name="Arai H."/>
            <person name="Ishii M."/>
            <person name="Igarashi Y."/>
        </authorList>
    </citation>
    <scope>NUCLEOTIDE SEQUENCE [LARGE SCALE GENOMIC DNA]</scope>
    <source>
        <strain evidence="12 13">NBRC 14818</strain>
    </source>
</reference>
<keyword evidence="5 9" id="KW-0798">TonB box</keyword>
<evidence type="ECO:0000256" key="3">
    <source>
        <dbReference type="ARBA" id="ARBA00022452"/>
    </source>
</evidence>
<sequence>MLLYTNIFLFLFIRQVVSVCMEEKMESVLLFNMLNVNKKIFMYYFEKKFYRVSLCVGLASSFTLYSSCSLAGDIKIHRERSVSNGYAKNNKNNRTVLVDHIGGKRSQKKKTKSFAAIGSEEVHVSSVRHGAVGGGRMINLSTPSAMSVVDRAYITMRPPQGNILQIAQNMPGANVTAADPYGVTNNVNFTVRGLNSAEIGYLSDGTPQNDTTAGAIYPTQLVDVENLDQVRLSQGASSLDLPIFSALGGVLSYTTIDPSKKAGGYAEYMIGKYNAQKEFGRIQTGEIGKSGIRSWVSFSNFFDHHWNGPGIDHRKHIDAKALKEWGDGNRISAIFSWSDADLAQYYNPTMSDWKEKGNSNYYRATFNPSGSAADNASYWKNQRNEWMDVNAALPSSFTLTDHLKLNVLPYVWRGWGNVTYGSTVNPSGSYYGTTYMDGPGAIPYTDATGVAPVASRYVFLDSRAGITAKINYSWHNHDFVFGDWYEYDDNTNYVDMVPLGQTGDPVNIWKASRFALRYSNGTQLRALDWNLITQANSLFAGDKITFLNKKLTINVGIKVIMLDRFGANHLPGSQYAVGQNITEPLPEFSALYKFDRQNQLFFNVSTGMRAPLGQSFFNSYNLSTGDVSQKGTSNERPEYAIKEELGYRYQSNLFHASATLFNYDFKNRQVSTLENYNGDLISSTINVGSQTTRGVDVEVGTHPFWHFSPYANFEFVHAINDSNFLTQGCSNAGVCQSVALNTKGKYATQTPAYQASFGLSYNDGLFFGNFDLRYTGKQYTTFVNDEHMPSQLRGDIAVGANLPSFSYMKSPKIKLNFLNISDLHHLAGPASVTSNAHDVISKNSYVVKGSAPTYYLGYGFTMMATFSSSF</sequence>
<proteinExistence type="inferred from homology"/>
<accession>A0AB33IH86</accession>
<keyword evidence="7 8" id="KW-0998">Cell outer membrane</keyword>
<keyword evidence="13" id="KW-1185">Reference proteome</keyword>
<keyword evidence="12" id="KW-0675">Receptor</keyword>
<feature type="domain" description="TonB-dependent receptor plug" evidence="11">
    <location>
        <begin position="141"/>
        <end position="241"/>
    </location>
</feature>
<comment type="subcellular location">
    <subcellularLocation>
        <location evidence="1 8">Cell outer membrane</location>
        <topology evidence="1 8">Multi-pass membrane protein</topology>
    </subcellularLocation>
</comment>
<keyword evidence="2 8" id="KW-0813">Transport</keyword>
<evidence type="ECO:0000313" key="12">
    <source>
        <dbReference type="EMBL" id="BCK77413.1"/>
    </source>
</evidence>
<dbReference type="Gene3D" id="2.40.170.20">
    <property type="entry name" value="TonB-dependent receptor, beta-barrel domain"/>
    <property type="match status" value="1"/>
</dbReference>